<keyword evidence="6" id="KW-0297">G-protein coupled receptor</keyword>
<feature type="transmembrane region" description="Helical" evidence="10">
    <location>
        <begin position="106"/>
        <end position="127"/>
    </location>
</feature>
<dbReference type="GO" id="GO:0005886">
    <property type="term" value="C:plasma membrane"/>
    <property type="evidence" value="ECO:0007669"/>
    <property type="project" value="TreeGrafter"/>
</dbReference>
<keyword evidence="9" id="KW-0807">Transducer</keyword>
<dbReference type="AlphaFoldDB" id="A0A1E4TGA3"/>
<dbReference type="InterPro" id="IPR001499">
    <property type="entry name" value="GPCR_STE3"/>
</dbReference>
<dbReference type="Proteomes" id="UP000095023">
    <property type="component" value="Unassembled WGS sequence"/>
</dbReference>
<evidence type="ECO:0000256" key="4">
    <source>
        <dbReference type="ARBA" id="ARBA00022692"/>
    </source>
</evidence>
<proteinExistence type="inferred from homology"/>
<evidence type="ECO:0000256" key="3">
    <source>
        <dbReference type="ARBA" id="ARBA00022507"/>
    </source>
</evidence>
<evidence type="ECO:0000256" key="8">
    <source>
        <dbReference type="ARBA" id="ARBA00023170"/>
    </source>
</evidence>
<dbReference type="PANTHER" id="PTHR28097">
    <property type="entry name" value="PHEROMONE A FACTOR RECEPTOR"/>
    <property type="match status" value="1"/>
</dbReference>
<dbReference type="CDD" id="cd14966">
    <property type="entry name" value="7tmD_STE3"/>
    <property type="match status" value="1"/>
</dbReference>
<evidence type="ECO:0000256" key="5">
    <source>
        <dbReference type="ARBA" id="ARBA00022989"/>
    </source>
</evidence>
<accession>A0A1E4TGA3</accession>
<dbReference type="GO" id="GO:0004932">
    <property type="term" value="F:mating-type factor pheromone receptor activity"/>
    <property type="evidence" value="ECO:0007669"/>
    <property type="project" value="InterPro"/>
</dbReference>
<evidence type="ECO:0000313" key="12">
    <source>
        <dbReference type="Proteomes" id="UP000095023"/>
    </source>
</evidence>
<feature type="transmembrane region" description="Helical" evidence="10">
    <location>
        <begin position="155"/>
        <end position="177"/>
    </location>
</feature>
<evidence type="ECO:0000313" key="11">
    <source>
        <dbReference type="EMBL" id="ODV90776.1"/>
    </source>
</evidence>
<keyword evidence="4 10" id="KW-0812">Transmembrane</keyword>
<dbReference type="OrthoDB" id="2874149at2759"/>
<dbReference type="PANTHER" id="PTHR28097:SF1">
    <property type="entry name" value="PHEROMONE A FACTOR RECEPTOR"/>
    <property type="match status" value="1"/>
</dbReference>
<feature type="transmembrane region" description="Helical" evidence="10">
    <location>
        <begin position="21"/>
        <end position="43"/>
    </location>
</feature>
<dbReference type="GO" id="GO:0000750">
    <property type="term" value="P:pheromone-dependent signal transduction involved in conjugation with cellular fusion"/>
    <property type="evidence" value="ECO:0007669"/>
    <property type="project" value="TreeGrafter"/>
</dbReference>
<evidence type="ECO:0000256" key="2">
    <source>
        <dbReference type="ARBA" id="ARBA00011085"/>
    </source>
</evidence>
<keyword evidence="8" id="KW-0675">Receptor</keyword>
<evidence type="ECO:0000256" key="10">
    <source>
        <dbReference type="SAM" id="Phobius"/>
    </source>
</evidence>
<feature type="non-terminal residue" evidence="11">
    <location>
        <position position="1"/>
    </location>
</feature>
<gene>
    <name evidence="11" type="ORF">CANCADRAFT_17331</name>
</gene>
<organism evidence="11 12">
    <name type="scientific">Tortispora caseinolytica NRRL Y-17796</name>
    <dbReference type="NCBI Taxonomy" id="767744"/>
    <lineage>
        <taxon>Eukaryota</taxon>
        <taxon>Fungi</taxon>
        <taxon>Dikarya</taxon>
        <taxon>Ascomycota</taxon>
        <taxon>Saccharomycotina</taxon>
        <taxon>Trigonopsidomycetes</taxon>
        <taxon>Trigonopsidales</taxon>
        <taxon>Trigonopsidaceae</taxon>
        <taxon>Tortispora</taxon>
    </lineage>
</organism>
<dbReference type="Pfam" id="PF02076">
    <property type="entry name" value="STE3"/>
    <property type="match status" value="1"/>
</dbReference>
<evidence type="ECO:0000256" key="7">
    <source>
        <dbReference type="ARBA" id="ARBA00023136"/>
    </source>
</evidence>
<protein>
    <submittedName>
        <fullName evidence="11">Uncharacterized protein</fullName>
    </submittedName>
</protein>
<reference evidence="12" key="1">
    <citation type="submission" date="2016-02" db="EMBL/GenBank/DDBJ databases">
        <title>Comparative genomics of biotechnologically important yeasts.</title>
        <authorList>
            <consortium name="DOE Joint Genome Institute"/>
            <person name="Riley R."/>
            <person name="Haridas S."/>
            <person name="Wolfe K.H."/>
            <person name="Lopes M.R."/>
            <person name="Hittinger C.T."/>
            <person name="Goker M."/>
            <person name="Salamov A."/>
            <person name="Wisecaver J."/>
            <person name="Long T.M."/>
            <person name="Aerts A.L."/>
            <person name="Barry K."/>
            <person name="Choi C."/>
            <person name="Clum A."/>
            <person name="Coughlan A.Y."/>
            <person name="Deshpande S."/>
            <person name="Douglass A.P."/>
            <person name="Hanson S.J."/>
            <person name="Klenk H.-P."/>
            <person name="Labutti K."/>
            <person name="Lapidus A."/>
            <person name="Lindquist E."/>
            <person name="Lipzen A."/>
            <person name="Meier-Kolthoff J.P."/>
            <person name="Ohm R.A."/>
            <person name="Otillar R.P."/>
            <person name="Pangilinan J."/>
            <person name="Peng Y."/>
            <person name="Rokas A."/>
            <person name="Rosa C.A."/>
            <person name="Scheuner C."/>
            <person name="Sibirny A.A."/>
            <person name="Slot J.C."/>
            <person name="Stielow J.B."/>
            <person name="Sun H."/>
            <person name="Kurtzman C.P."/>
            <person name="Blackwell M."/>
            <person name="Jeffries T.W."/>
            <person name="Grigoriev I.V."/>
        </authorList>
    </citation>
    <scope>NUCLEOTIDE SEQUENCE [LARGE SCALE GENOMIC DNA]</scope>
    <source>
        <strain evidence="12">NRRL Y-17796</strain>
    </source>
</reference>
<comment type="similarity">
    <text evidence="2">Belongs to the G-protein coupled receptor 4 family.</text>
</comment>
<feature type="non-terminal residue" evidence="11">
    <location>
        <position position="286"/>
    </location>
</feature>
<keyword evidence="5 10" id="KW-1133">Transmembrane helix</keyword>
<keyword evidence="12" id="KW-1185">Reference proteome</keyword>
<dbReference type="EMBL" id="KV453842">
    <property type="protein sequence ID" value="ODV90776.1"/>
    <property type="molecule type" value="Genomic_DNA"/>
</dbReference>
<evidence type="ECO:0000256" key="9">
    <source>
        <dbReference type="ARBA" id="ARBA00023224"/>
    </source>
</evidence>
<sequence length="286" mass="32521">IAIVLPILPTFVHIKNRNWPAFILALWLILLNIFTFVNSIVWSGDDVTKWWDGYGFCDLEIRFFISATIGIMSCVIAITRNLSIIVSREGPRVYFADTKAQRRKRLAIDLSICIVPFIILNAVYYVIQPYRFFLVQNAGCTAPNLTTWLGLVLNVLWGPIAALIASGYAILTVCRYLKRRRDFEEVMLSSSSTSSHFFRLLLFSSLIVLIMLPLSLYVLYLNTSMGVTRFSWSEVHSLLWGMVPRLLADGAPVSSWFTVVGSYLFFIFFGFGNDAVILYKGILKRV</sequence>
<dbReference type="PRINTS" id="PR00899">
    <property type="entry name" value="GPCRSTE3"/>
</dbReference>
<keyword evidence="7 10" id="KW-0472">Membrane</keyword>
<feature type="transmembrane region" description="Helical" evidence="10">
    <location>
        <begin position="197"/>
        <end position="220"/>
    </location>
</feature>
<comment type="subcellular location">
    <subcellularLocation>
        <location evidence="1">Membrane</location>
        <topology evidence="1">Multi-pass membrane protein</topology>
    </subcellularLocation>
</comment>
<evidence type="ECO:0000256" key="1">
    <source>
        <dbReference type="ARBA" id="ARBA00004141"/>
    </source>
</evidence>
<keyword evidence="3" id="KW-0589">Pheromone response</keyword>
<evidence type="ECO:0000256" key="6">
    <source>
        <dbReference type="ARBA" id="ARBA00023040"/>
    </source>
</evidence>
<feature type="transmembrane region" description="Helical" evidence="10">
    <location>
        <begin position="256"/>
        <end position="279"/>
    </location>
</feature>
<name>A0A1E4TGA3_9ASCO</name>
<feature type="transmembrane region" description="Helical" evidence="10">
    <location>
        <begin position="63"/>
        <end position="86"/>
    </location>
</feature>